<name>A0AAE1CXN2_9GAST</name>
<dbReference type="Proteomes" id="UP001283361">
    <property type="component" value="Unassembled WGS sequence"/>
</dbReference>
<accession>A0AAE1CXN2</accession>
<gene>
    <name evidence="1" type="ORF">RRG08_061296</name>
</gene>
<organism evidence="1 2">
    <name type="scientific">Elysia crispata</name>
    <name type="common">lettuce slug</name>
    <dbReference type="NCBI Taxonomy" id="231223"/>
    <lineage>
        <taxon>Eukaryota</taxon>
        <taxon>Metazoa</taxon>
        <taxon>Spiralia</taxon>
        <taxon>Lophotrochozoa</taxon>
        <taxon>Mollusca</taxon>
        <taxon>Gastropoda</taxon>
        <taxon>Heterobranchia</taxon>
        <taxon>Euthyneura</taxon>
        <taxon>Panpulmonata</taxon>
        <taxon>Sacoglossa</taxon>
        <taxon>Placobranchoidea</taxon>
        <taxon>Plakobranchidae</taxon>
        <taxon>Elysia</taxon>
    </lineage>
</organism>
<proteinExistence type="predicted"/>
<dbReference type="EMBL" id="JAWDGP010006314">
    <property type="protein sequence ID" value="KAK3743360.1"/>
    <property type="molecule type" value="Genomic_DNA"/>
</dbReference>
<dbReference type="AlphaFoldDB" id="A0AAE1CXN2"/>
<reference evidence="1" key="1">
    <citation type="journal article" date="2023" name="G3 (Bethesda)">
        <title>A reference genome for the long-term kleptoplast-retaining sea slug Elysia crispata morphotype clarki.</title>
        <authorList>
            <person name="Eastman K.E."/>
            <person name="Pendleton A.L."/>
            <person name="Shaikh M.A."/>
            <person name="Suttiyut T."/>
            <person name="Ogas R."/>
            <person name="Tomko P."/>
            <person name="Gavelis G."/>
            <person name="Widhalm J.R."/>
            <person name="Wisecaver J.H."/>
        </authorList>
    </citation>
    <scope>NUCLEOTIDE SEQUENCE</scope>
    <source>
        <strain evidence="1">ECLA1</strain>
    </source>
</reference>
<evidence type="ECO:0000313" key="2">
    <source>
        <dbReference type="Proteomes" id="UP001283361"/>
    </source>
</evidence>
<protein>
    <submittedName>
        <fullName evidence="1">Uncharacterized protein</fullName>
    </submittedName>
</protein>
<evidence type="ECO:0000313" key="1">
    <source>
        <dbReference type="EMBL" id="KAK3743360.1"/>
    </source>
</evidence>
<sequence>MSLCSGASNKKLLGKNCFNLVDICLQNSYRMYSLSPNRIPKKLSRQDYIICVLEALCEPHAQPAAQPVRPPPQPRAAVPTHHLFLLDG</sequence>
<keyword evidence="2" id="KW-1185">Reference proteome</keyword>
<comment type="caution">
    <text evidence="1">The sequence shown here is derived from an EMBL/GenBank/DDBJ whole genome shotgun (WGS) entry which is preliminary data.</text>
</comment>